<keyword evidence="1" id="KW-0472">Membrane</keyword>
<evidence type="ECO:0000313" key="2">
    <source>
        <dbReference type="EMBL" id="KHK96421.1"/>
    </source>
</evidence>
<feature type="transmembrane region" description="Helical" evidence="1">
    <location>
        <begin position="75"/>
        <end position="98"/>
    </location>
</feature>
<keyword evidence="1" id="KW-0812">Transmembrane</keyword>
<dbReference type="AlphaFoldDB" id="A0A0B2A0A1"/>
<protein>
    <submittedName>
        <fullName evidence="2">Uncharacterized protein</fullName>
    </submittedName>
</protein>
<accession>A0A0B2A0A1</accession>
<dbReference type="Proteomes" id="UP000031030">
    <property type="component" value="Unassembled WGS sequence"/>
</dbReference>
<comment type="caution">
    <text evidence="2">The sequence shown here is derived from an EMBL/GenBank/DDBJ whole genome shotgun (WGS) entry which is preliminary data.</text>
</comment>
<dbReference type="STRING" id="1348253.LK09_15840"/>
<proteinExistence type="predicted"/>
<organism evidence="2 3">
    <name type="scientific">Microbacterium mangrovi</name>
    <dbReference type="NCBI Taxonomy" id="1348253"/>
    <lineage>
        <taxon>Bacteria</taxon>
        <taxon>Bacillati</taxon>
        <taxon>Actinomycetota</taxon>
        <taxon>Actinomycetes</taxon>
        <taxon>Micrococcales</taxon>
        <taxon>Microbacteriaceae</taxon>
        <taxon>Microbacterium</taxon>
    </lineage>
</organism>
<reference evidence="2 3" key="1">
    <citation type="submission" date="2014-11" db="EMBL/GenBank/DDBJ databases">
        <title>Genome sequence of Microbacterium mangrovi MUSC 115(T).</title>
        <authorList>
            <person name="Lee L.-H."/>
        </authorList>
    </citation>
    <scope>NUCLEOTIDE SEQUENCE [LARGE SCALE GENOMIC DNA]</scope>
    <source>
        <strain evidence="2 3">MUSC 115</strain>
    </source>
</reference>
<evidence type="ECO:0000256" key="1">
    <source>
        <dbReference type="SAM" id="Phobius"/>
    </source>
</evidence>
<sequence>MNAVAAMSPAEVWVSPRTADEPRAFTGDEFVRGAGIAYVLFQPIGALVFSVGMILEVSPGAQPNVVGTIFGGALLWLVPGLLVSGLVTLLGMPLAYLLGRRMRRVDRDWIHVLAFFGYGLAVGLAVEYVFSIGSGNPFGTLLQPWSMMRADSWASGVVVSLGWLITSRAALARDRQGAAVALPPSANDPLPPTVGGA</sequence>
<dbReference type="EMBL" id="JTDK01000015">
    <property type="protein sequence ID" value="KHK96421.1"/>
    <property type="molecule type" value="Genomic_DNA"/>
</dbReference>
<gene>
    <name evidence="2" type="ORF">LK09_15840</name>
</gene>
<keyword evidence="1" id="KW-1133">Transmembrane helix</keyword>
<evidence type="ECO:0000313" key="3">
    <source>
        <dbReference type="Proteomes" id="UP000031030"/>
    </source>
</evidence>
<feature type="transmembrane region" description="Helical" evidence="1">
    <location>
        <begin position="35"/>
        <end position="55"/>
    </location>
</feature>
<feature type="transmembrane region" description="Helical" evidence="1">
    <location>
        <begin position="110"/>
        <end position="133"/>
    </location>
</feature>
<feature type="transmembrane region" description="Helical" evidence="1">
    <location>
        <begin position="153"/>
        <end position="171"/>
    </location>
</feature>
<keyword evidence="3" id="KW-1185">Reference proteome</keyword>
<name>A0A0B2A0A1_9MICO</name>